<name>A0AAX3UC64_9LACO</name>
<gene>
    <name evidence="3" type="ORF">QEJ78_06865</name>
    <name evidence="2" type="ORF">SAMN02983011_02475</name>
</gene>
<evidence type="ECO:0000313" key="3">
    <source>
        <dbReference type="EMBL" id="WGO85135.1"/>
    </source>
</evidence>
<accession>A0AAX3UC64</accession>
<dbReference type="EMBL" id="FMXC01000076">
    <property type="protein sequence ID" value="SDA74009.1"/>
    <property type="molecule type" value="Genomic_DNA"/>
</dbReference>
<evidence type="ECO:0000313" key="5">
    <source>
        <dbReference type="Proteomes" id="UP001242513"/>
    </source>
</evidence>
<feature type="domain" description="Transposase putative helix-turn-helix" evidence="1">
    <location>
        <begin position="1"/>
        <end position="44"/>
    </location>
</feature>
<sequence length="75" mass="9033">MIFGVKLKLYPNQAQQNLMEKMIDNSRFVWNKTLAMMNDRYENNPKAPRLGEYALNYLMKPFTIEYPFLKIKLKK</sequence>
<reference evidence="2 4" key="1">
    <citation type="submission" date="2016-10" db="EMBL/GenBank/DDBJ databases">
        <authorList>
            <person name="Varghese N."/>
            <person name="Submissions S."/>
        </authorList>
    </citation>
    <scope>NUCLEOTIDE SEQUENCE [LARGE SCALE GENOMIC DNA]</scope>
    <source>
        <strain evidence="2 4">ATCC 43761</strain>
    </source>
</reference>
<dbReference type="RefSeq" id="WP_013855191.1">
    <property type="nucleotide sequence ID" value="NZ_CP123735.1"/>
</dbReference>
<organism evidence="3 5">
    <name type="scientific">Lactobacillus kefiranofaciens</name>
    <dbReference type="NCBI Taxonomy" id="267818"/>
    <lineage>
        <taxon>Bacteria</taxon>
        <taxon>Bacillati</taxon>
        <taxon>Bacillota</taxon>
        <taxon>Bacilli</taxon>
        <taxon>Lactobacillales</taxon>
        <taxon>Lactobacillaceae</taxon>
        <taxon>Lactobacillus</taxon>
    </lineage>
</organism>
<evidence type="ECO:0000259" key="1">
    <source>
        <dbReference type="Pfam" id="PF12323"/>
    </source>
</evidence>
<evidence type="ECO:0000313" key="2">
    <source>
        <dbReference type="EMBL" id="SDA74009.1"/>
    </source>
</evidence>
<dbReference type="InterPro" id="IPR021027">
    <property type="entry name" value="Transposase_put_HTH"/>
</dbReference>
<proteinExistence type="predicted"/>
<evidence type="ECO:0000313" key="4">
    <source>
        <dbReference type="Proteomes" id="UP000181860"/>
    </source>
</evidence>
<dbReference type="Proteomes" id="UP000181860">
    <property type="component" value="Unassembled WGS sequence"/>
</dbReference>
<dbReference type="Proteomes" id="UP001242513">
    <property type="component" value="Chromosome"/>
</dbReference>
<dbReference type="EMBL" id="CP123735">
    <property type="protein sequence ID" value="WGO85135.1"/>
    <property type="molecule type" value="Genomic_DNA"/>
</dbReference>
<reference evidence="3" key="3">
    <citation type="submission" date="2023-04" db="EMBL/GenBank/DDBJ databases">
        <authorList>
            <person name="Wang Y."/>
        </authorList>
    </citation>
    <scope>NUCLEOTIDE SEQUENCE</scope>
    <source>
        <strain evidence="3">ZW18</strain>
    </source>
</reference>
<reference evidence="3" key="2">
    <citation type="journal article" date="2022" name="Food Funct.">
        <title>Lactobacillus kefiranofaciens ZW18 from Kefir enhances the anti-tumor effect of anti-programmed cell death 1 (PD-1) immunotherapy by modulating the gut microbiota.</title>
        <authorList>
            <person name="Zhao J."/>
            <person name="Wang Y."/>
            <person name="Wang J."/>
            <person name="Lv M."/>
            <person name="Zhou C."/>
            <person name="Jia L."/>
            <person name="Geng W."/>
        </authorList>
    </citation>
    <scope>NUCLEOTIDE SEQUENCE</scope>
    <source>
        <strain evidence="3">ZW18</strain>
    </source>
</reference>
<protein>
    <submittedName>
        <fullName evidence="3">Helix-turn-helix domain-containing protein</fullName>
    </submittedName>
</protein>
<dbReference type="Pfam" id="PF12323">
    <property type="entry name" value="HTH_OrfB_IS605"/>
    <property type="match status" value="1"/>
</dbReference>
<keyword evidence="4" id="KW-1185">Reference proteome</keyword>
<dbReference type="AlphaFoldDB" id="A0AAX3UC64"/>